<evidence type="ECO:0000313" key="1">
    <source>
        <dbReference type="EMBL" id="CEM46414.1"/>
    </source>
</evidence>
<protein>
    <submittedName>
        <fullName evidence="1">Uncharacterized protein</fullName>
    </submittedName>
</protein>
<proteinExistence type="predicted"/>
<organism evidence="1">
    <name type="scientific">Chromera velia CCMP2878</name>
    <dbReference type="NCBI Taxonomy" id="1169474"/>
    <lineage>
        <taxon>Eukaryota</taxon>
        <taxon>Sar</taxon>
        <taxon>Alveolata</taxon>
        <taxon>Colpodellida</taxon>
        <taxon>Chromeraceae</taxon>
        <taxon>Chromera</taxon>
    </lineage>
</organism>
<name>A0A0G4HQ75_9ALVE</name>
<gene>
    <name evidence="1" type="ORF">Cvel_7890</name>
</gene>
<sequence length="404" mass="43181">MTGFKQSLDFLVAHLVLRGWWFGAERLRGCVSVPFCSVEVRRMGLEFLEKCGEVSLPALLQSSANKGVHSTWWCFLRLESAAVFTLGDRCSWGGEEDSIGYNEETSCKSTEVMFQIWGRGGEGGGICRVLGFLGWFTRLWGDVARFFRYWFRREDDVPFPCQVIEGAPDCAGGGGVDEALPWGFSWRAPSSVLAGTRGASVSTWTGVLFSASATVFTFSAHAATGCLALSVPGIHSLLVLLLGDDCVRKGPLVELTGRGWMRDSSGCMGISVGVGVDVRKGWVGGVHRLLEILLGGGLLWRCQRGIRRALGGRLLLCIGGGGRECCGEGGGANFEKEKPGEGARGGTPIRFIGWEHCGWGGGGRGFGAASVSGVFGLLGDGDLSDYRWPVKSVLGRGDCRGMVG</sequence>
<dbReference type="AlphaFoldDB" id="A0A0G4HQ75"/>
<dbReference type="EMBL" id="CDMZ01003451">
    <property type="protein sequence ID" value="CEM46414.1"/>
    <property type="molecule type" value="Genomic_DNA"/>
</dbReference>
<dbReference type="VEuPathDB" id="CryptoDB:Cvel_7890"/>
<reference evidence="1" key="1">
    <citation type="submission" date="2014-11" db="EMBL/GenBank/DDBJ databases">
        <authorList>
            <person name="Otto D Thomas"/>
            <person name="Naeem Raeece"/>
        </authorList>
    </citation>
    <scope>NUCLEOTIDE SEQUENCE</scope>
</reference>
<accession>A0A0G4HQ75</accession>